<comment type="caution">
    <text evidence="2">The sequence shown here is derived from an EMBL/GenBank/DDBJ whole genome shotgun (WGS) entry which is preliminary data.</text>
</comment>
<reference evidence="2" key="1">
    <citation type="submission" date="2021-03" db="EMBL/GenBank/DDBJ databases">
        <title>Genomic Encyclopedia of Type Strains, Phase IV (KMG-IV): sequencing the most valuable type-strain genomes for metagenomic binning, comparative biology and taxonomic classification.</title>
        <authorList>
            <person name="Goeker M."/>
        </authorList>
    </citation>
    <scope>NUCLEOTIDE SEQUENCE</scope>
    <source>
        <strain evidence="2">DSM 23564</strain>
    </source>
</reference>
<dbReference type="PANTHER" id="PTHR42749">
    <property type="entry name" value="CELL SHAPE-DETERMINING PROTEIN MREB"/>
    <property type="match status" value="1"/>
</dbReference>
<dbReference type="AlphaFoldDB" id="A0A8T4GH77"/>
<organism evidence="2 3">
    <name type="scientific">Halorubrum alkaliphilum</name>
    <dbReference type="NCBI Taxonomy" id="261290"/>
    <lineage>
        <taxon>Archaea</taxon>
        <taxon>Methanobacteriati</taxon>
        <taxon>Methanobacteriota</taxon>
        <taxon>Stenosarchaea group</taxon>
        <taxon>Halobacteria</taxon>
        <taxon>Halobacteriales</taxon>
        <taxon>Haloferacaceae</taxon>
        <taxon>Halorubrum</taxon>
    </lineage>
</organism>
<evidence type="ECO:0000313" key="3">
    <source>
        <dbReference type="Proteomes" id="UP000823588"/>
    </source>
</evidence>
<evidence type="ECO:0000313" key="2">
    <source>
        <dbReference type="EMBL" id="MBP1923513.1"/>
    </source>
</evidence>
<dbReference type="Proteomes" id="UP000823588">
    <property type="component" value="Unassembled WGS sequence"/>
</dbReference>
<dbReference type="InterPro" id="IPR057331">
    <property type="entry name" value="Salactin"/>
</dbReference>
<dbReference type="RefSeq" id="WP_209486437.1">
    <property type="nucleotide sequence ID" value="NZ_JAGGKQ010000023.1"/>
</dbReference>
<feature type="region of interest" description="Disordered" evidence="1">
    <location>
        <begin position="1"/>
        <end position="23"/>
    </location>
</feature>
<evidence type="ECO:0000256" key="1">
    <source>
        <dbReference type="SAM" id="MobiDB-lite"/>
    </source>
</evidence>
<dbReference type="InterPro" id="IPR043129">
    <property type="entry name" value="ATPase_NBD"/>
</dbReference>
<dbReference type="PANTHER" id="PTHR42749:SF1">
    <property type="entry name" value="CELL SHAPE-DETERMINING PROTEIN MREB"/>
    <property type="match status" value="1"/>
</dbReference>
<dbReference type="Pfam" id="PF25229">
    <property type="entry name" value="Salactin"/>
    <property type="match status" value="1"/>
</dbReference>
<name>A0A8T4GH77_9EURY</name>
<protein>
    <submittedName>
        <fullName evidence="2">Actin-like ATPase involved in cell morphogenesis</fullName>
    </submittedName>
</protein>
<sequence>MSDDDDESTDINSTDGPEAVGVKLGSTRTVLDLPDGRGGRERHSILTCLATYEDAITGEEKVLFGSEAAIEYPDTVRFMLRSGLPEDDESVADAERFFEALVDAHDVPTDSAVVYAVPTIDNEAGVNNLKSVIEGSSIGEVETRSYPESLCGAIPAYGDDLAAIDEVFVSVNMGSTTLEACAYRRGEQLSPFSTGSVTGNEVDRRIVAAVEEETQGRVHIDRTTAREYKEEHADVYDFEPFTDVIQQPGGGSHEFTVDRGVREPVDRYIDEAVDVVANEFLPELANDHMKPYQLALGRPIAATGGMACIPGLVEEFETRLAAELDRDVEVVSPDDPATAAAEGAGRIAERLI</sequence>
<dbReference type="OrthoDB" id="301490at2157"/>
<dbReference type="SUPFAM" id="SSF53067">
    <property type="entry name" value="Actin-like ATPase domain"/>
    <property type="match status" value="1"/>
</dbReference>
<accession>A0A8T4GH77</accession>
<proteinExistence type="predicted"/>
<dbReference type="EMBL" id="JAGGKQ010000023">
    <property type="protein sequence ID" value="MBP1923513.1"/>
    <property type="molecule type" value="Genomic_DNA"/>
</dbReference>
<keyword evidence="3" id="KW-1185">Reference proteome</keyword>
<dbReference type="Gene3D" id="3.30.420.40">
    <property type="match status" value="1"/>
</dbReference>
<gene>
    <name evidence="2" type="ORF">J2751_002555</name>
</gene>